<dbReference type="PANTHER" id="PTHR43304:SF1">
    <property type="entry name" value="PAC DOMAIN-CONTAINING PROTEIN"/>
    <property type="match status" value="1"/>
</dbReference>
<feature type="domain" description="Histidine kinase" evidence="10">
    <location>
        <begin position="530"/>
        <end position="735"/>
    </location>
</feature>
<feature type="domain" description="PAS" evidence="11">
    <location>
        <begin position="143"/>
        <end position="213"/>
    </location>
</feature>
<dbReference type="Pfam" id="PF08447">
    <property type="entry name" value="PAS_3"/>
    <property type="match status" value="3"/>
</dbReference>
<gene>
    <name evidence="13" type="ORF">BC351_20515</name>
</gene>
<dbReference type="InterPro" id="IPR003661">
    <property type="entry name" value="HisK_dim/P_dom"/>
</dbReference>
<comment type="catalytic activity">
    <reaction evidence="1">
        <text>ATP + protein L-histidine = ADP + protein N-phospho-L-histidine.</text>
        <dbReference type="EC" id="2.7.13.3"/>
    </reaction>
</comment>
<dbReference type="EMBL" id="MBTG01000007">
    <property type="protein sequence ID" value="OPH59299.1"/>
    <property type="molecule type" value="Genomic_DNA"/>
</dbReference>
<dbReference type="GO" id="GO:0030435">
    <property type="term" value="P:sporulation resulting in formation of a cellular spore"/>
    <property type="evidence" value="ECO:0007669"/>
    <property type="project" value="UniProtKB-KW"/>
</dbReference>
<keyword evidence="8" id="KW-0749">Sporulation</keyword>
<dbReference type="Pfam" id="PF13426">
    <property type="entry name" value="PAS_9"/>
    <property type="match status" value="1"/>
</dbReference>
<evidence type="ECO:0000259" key="12">
    <source>
        <dbReference type="PROSITE" id="PS50113"/>
    </source>
</evidence>
<evidence type="ECO:0000256" key="5">
    <source>
        <dbReference type="ARBA" id="ARBA00022741"/>
    </source>
</evidence>
<dbReference type="SMART" id="SM00086">
    <property type="entry name" value="PAC"/>
    <property type="match status" value="4"/>
</dbReference>
<dbReference type="Pfam" id="PF00512">
    <property type="entry name" value="HisKA"/>
    <property type="match status" value="1"/>
</dbReference>
<keyword evidence="9" id="KW-0902">Two-component regulatory system</keyword>
<dbReference type="FunFam" id="1.10.287.130:FF:000040">
    <property type="entry name" value="PAS domain-containing sensor histidine kinase"/>
    <property type="match status" value="1"/>
</dbReference>
<dbReference type="CDD" id="cd00130">
    <property type="entry name" value="PAS"/>
    <property type="match status" value="4"/>
</dbReference>
<feature type="domain" description="PAC" evidence="12">
    <location>
        <begin position="463"/>
        <end position="517"/>
    </location>
</feature>
<dbReference type="CDD" id="cd00082">
    <property type="entry name" value="HisKA"/>
    <property type="match status" value="1"/>
</dbReference>
<dbReference type="InterPro" id="IPR052162">
    <property type="entry name" value="Sensor_kinase/Photoreceptor"/>
</dbReference>
<dbReference type="Proteomes" id="UP000190626">
    <property type="component" value="Unassembled WGS sequence"/>
</dbReference>
<keyword evidence="7" id="KW-0067">ATP-binding</keyword>
<dbReference type="SUPFAM" id="SSF47384">
    <property type="entry name" value="Homodimeric domain of signal transducing histidine kinase"/>
    <property type="match status" value="1"/>
</dbReference>
<dbReference type="Pfam" id="PF02518">
    <property type="entry name" value="HATPase_c"/>
    <property type="match status" value="1"/>
</dbReference>
<evidence type="ECO:0000256" key="6">
    <source>
        <dbReference type="ARBA" id="ARBA00022777"/>
    </source>
</evidence>
<evidence type="ECO:0000259" key="11">
    <source>
        <dbReference type="PROSITE" id="PS50112"/>
    </source>
</evidence>
<dbReference type="PRINTS" id="PR00344">
    <property type="entry name" value="BCTRLSENSOR"/>
</dbReference>
<dbReference type="InterPro" id="IPR004358">
    <property type="entry name" value="Sig_transdc_His_kin-like_C"/>
</dbReference>
<dbReference type="PROSITE" id="PS50112">
    <property type="entry name" value="PAS"/>
    <property type="match status" value="4"/>
</dbReference>
<evidence type="ECO:0000313" key="13">
    <source>
        <dbReference type="EMBL" id="OPH59299.1"/>
    </source>
</evidence>
<dbReference type="RefSeq" id="WP_079410802.1">
    <property type="nucleotide sequence ID" value="NZ_MBTG01000007.1"/>
</dbReference>
<dbReference type="InterPro" id="IPR035965">
    <property type="entry name" value="PAS-like_dom_sf"/>
</dbReference>
<comment type="caution">
    <text evidence="13">The sequence shown here is derived from an EMBL/GenBank/DDBJ whole genome shotgun (WGS) entry which is preliminary data.</text>
</comment>
<dbReference type="InterPro" id="IPR000014">
    <property type="entry name" value="PAS"/>
</dbReference>
<feature type="domain" description="PAC" evidence="12">
    <location>
        <begin position="83"/>
        <end position="135"/>
    </location>
</feature>
<proteinExistence type="predicted"/>
<evidence type="ECO:0000256" key="1">
    <source>
        <dbReference type="ARBA" id="ARBA00000085"/>
    </source>
</evidence>
<keyword evidence="3" id="KW-0597">Phosphoprotein</keyword>
<dbReference type="Gene3D" id="3.30.450.20">
    <property type="entry name" value="PAS domain"/>
    <property type="match status" value="4"/>
</dbReference>
<protein>
    <recommendedName>
        <fullName evidence="2">histidine kinase</fullName>
        <ecNumber evidence="2">2.7.13.3</ecNumber>
    </recommendedName>
</protein>
<feature type="domain" description="PAC" evidence="12">
    <location>
        <begin position="216"/>
        <end position="269"/>
    </location>
</feature>
<evidence type="ECO:0000256" key="9">
    <source>
        <dbReference type="ARBA" id="ARBA00023012"/>
    </source>
</evidence>
<sequence>MSLDHRLVNESLFTQAFKYAPIGMTLVDLNGRVLKSNPAICTILGYSEAELNTMTFQEITHPEDLELDNHHLFELLAFQRDSYQLEKRYFHKDGHLIWALLAVSLVVDEDNTPQFFISQIINLTDQKHVENRLKENERLLHGKDLTFRSIVNQSFDFITIHSPEGIYLEVSASCQAVLGYTPEEMIGQSGLAFIHPDDYATALQDYQKVVQTGKFSNLTYRIRKKDGEYLHLEAAGITVKDADTGELNEIIIVTRDITERMQMMAKLEAAQALSLLISDNALDIITFATPDSMTRYISPAVRRLLGYEPEEMIGKMMTDLWHPNDLEDFLQRGLFNDGDVDMFECRVRHQQGHYVWFETTVKMICDEQGKLSQVVGVGRDITLRKKAENELRATKEKLESFINHNVDPVMMINTEYDVVKINFAFEATFGWSSQEIVGINVFDFPFIPDKSRAGCLEALEQLQPYCLETVRKKKNGDDLPVMISLFSIQDETGKPIGWALTLRDLTTSKQAEELLINSEKLSIAGQLAAGIAHEIRNPITAIKGFMQLLRSGRTEKPMYFDIISSEIERIEMILSELLILAKPQLIHTERKDIQILLRQVTTLLESQANMNNVQIVTEFEPCATYVLGDENQLKQVCINFIKNAIEAMPHGGKIQIQLNRTNVDTILLRFIDQGCGVPEHILAKLGQPFLTTKETGTGLGFMVSKKIIENHNGTIKVSSVENEGTTIEVCLPAAK</sequence>
<dbReference type="Gene3D" id="1.10.287.130">
    <property type="match status" value="1"/>
</dbReference>
<keyword evidence="4" id="KW-0808">Transferase</keyword>
<dbReference type="InterPro" id="IPR005467">
    <property type="entry name" value="His_kinase_dom"/>
</dbReference>
<feature type="domain" description="PAS" evidence="11">
    <location>
        <begin position="269"/>
        <end position="327"/>
    </location>
</feature>
<reference evidence="14" key="1">
    <citation type="submission" date="2016-07" db="EMBL/GenBank/DDBJ databases">
        <authorList>
            <person name="Florea S."/>
            <person name="Webb J.S."/>
            <person name="Jaromczyk J."/>
            <person name="Schardl C.L."/>
        </authorList>
    </citation>
    <scope>NUCLEOTIDE SEQUENCE [LARGE SCALE GENOMIC DNA]</scope>
    <source>
        <strain evidence="14">CY1</strain>
    </source>
</reference>
<organism evidence="13 14">
    <name type="scientific">Paenibacillus ferrarius</name>
    <dbReference type="NCBI Taxonomy" id="1469647"/>
    <lineage>
        <taxon>Bacteria</taxon>
        <taxon>Bacillati</taxon>
        <taxon>Bacillota</taxon>
        <taxon>Bacilli</taxon>
        <taxon>Bacillales</taxon>
        <taxon>Paenibacillaceae</taxon>
        <taxon>Paenibacillus</taxon>
    </lineage>
</organism>
<dbReference type="SUPFAM" id="SSF55785">
    <property type="entry name" value="PYP-like sensor domain (PAS domain)"/>
    <property type="match status" value="4"/>
</dbReference>
<feature type="domain" description="PAC" evidence="12">
    <location>
        <begin position="341"/>
        <end position="393"/>
    </location>
</feature>
<evidence type="ECO:0000256" key="8">
    <source>
        <dbReference type="ARBA" id="ARBA00022969"/>
    </source>
</evidence>
<keyword evidence="14" id="KW-1185">Reference proteome</keyword>
<feature type="domain" description="PAS" evidence="11">
    <location>
        <begin position="9"/>
        <end position="66"/>
    </location>
</feature>
<evidence type="ECO:0000259" key="10">
    <source>
        <dbReference type="PROSITE" id="PS50109"/>
    </source>
</evidence>
<feature type="domain" description="PAS" evidence="11">
    <location>
        <begin position="394"/>
        <end position="438"/>
    </location>
</feature>
<evidence type="ECO:0000256" key="3">
    <source>
        <dbReference type="ARBA" id="ARBA00022553"/>
    </source>
</evidence>
<dbReference type="PROSITE" id="PS50113">
    <property type="entry name" value="PAC"/>
    <property type="match status" value="4"/>
</dbReference>
<dbReference type="EC" id="2.7.13.3" evidence="2"/>
<dbReference type="Gene3D" id="3.30.565.10">
    <property type="entry name" value="Histidine kinase-like ATPase, C-terminal domain"/>
    <property type="match status" value="1"/>
</dbReference>
<dbReference type="InterPro" id="IPR000700">
    <property type="entry name" value="PAS-assoc_C"/>
</dbReference>
<dbReference type="InterPro" id="IPR001610">
    <property type="entry name" value="PAC"/>
</dbReference>
<evidence type="ECO:0000256" key="7">
    <source>
        <dbReference type="ARBA" id="ARBA00022840"/>
    </source>
</evidence>
<dbReference type="SUPFAM" id="SSF55874">
    <property type="entry name" value="ATPase domain of HSP90 chaperone/DNA topoisomerase II/histidine kinase"/>
    <property type="match status" value="1"/>
</dbReference>
<dbReference type="SMART" id="SM00387">
    <property type="entry name" value="HATPase_c"/>
    <property type="match status" value="1"/>
</dbReference>
<keyword evidence="5" id="KW-0547">Nucleotide-binding</keyword>
<dbReference type="InterPro" id="IPR003594">
    <property type="entry name" value="HATPase_dom"/>
</dbReference>
<dbReference type="InterPro" id="IPR036097">
    <property type="entry name" value="HisK_dim/P_sf"/>
</dbReference>
<keyword evidence="6" id="KW-0418">Kinase</keyword>
<dbReference type="InterPro" id="IPR036890">
    <property type="entry name" value="HATPase_C_sf"/>
</dbReference>
<dbReference type="SMART" id="SM00388">
    <property type="entry name" value="HisKA"/>
    <property type="match status" value="1"/>
</dbReference>
<dbReference type="GO" id="GO:0000155">
    <property type="term" value="F:phosphorelay sensor kinase activity"/>
    <property type="evidence" value="ECO:0007669"/>
    <property type="project" value="InterPro"/>
</dbReference>
<dbReference type="PANTHER" id="PTHR43304">
    <property type="entry name" value="PHYTOCHROME-LIKE PROTEIN CPH1"/>
    <property type="match status" value="1"/>
</dbReference>
<evidence type="ECO:0000256" key="2">
    <source>
        <dbReference type="ARBA" id="ARBA00012438"/>
    </source>
</evidence>
<dbReference type="SMART" id="SM00091">
    <property type="entry name" value="PAS"/>
    <property type="match status" value="4"/>
</dbReference>
<dbReference type="STRING" id="1469647.BC351_20515"/>
<accession>A0A1V4HPK8</accession>
<evidence type="ECO:0000313" key="14">
    <source>
        <dbReference type="Proteomes" id="UP000190626"/>
    </source>
</evidence>
<evidence type="ECO:0000256" key="4">
    <source>
        <dbReference type="ARBA" id="ARBA00022679"/>
    </source>
</evidence>
<dbReference type="NCBIfam" id="TIGR00229">
    <property type="entry name" value="sensory_box"/>
    <property type="match status" value="4"/>
</dbReference>
<dbReference type="InterPro" id="IPR013655">
    <property type="entry name" value="PAS_fold_3"/>
</dbReference>
<dbReference type="PROSITE" id="PS50109">
    <property type="entry name" value="HIS_KIN"/>
    <property type="match status" value="1"/>
</dbReference>
<dbReference type="GO" id="GO:0005524">
    <property type="term" value="F:ATP binding"/>
    <property type="evidence" value="ECO:0007669"/>
    <property type="project" value="UniProtKB-KW"/>
</dbReference>
<name>A0A1V4HPK8_9BACL</name>
<dbReference type="AlphaFoldDB" id="A0A1V4HPK8"/>
<dbReference type="OrthoDB" id="9815750at2"/>